<accession>A0A6L9STK5</accession>
<evidence type="ECO:0000313" key="3">
    <source>
        <dbReference type="Proteomes" id="UP000483293"/>
    </source>
</evidence>
<evidence type="ECO:0000313" key="2">
    <source>
        <dbReference type="EMBL" id="NEG55419.1"/>
    </source>
</evidence>
<organism evidence="2 3">
    <name type="scientific">Bifidobacterium platyrrhinorum</name>
    <dbReference type="NCBI Taxonomy" id="2661628"/>
    <lineage>
        <taxon>Bacteria</taxon>
        <taxon>Bacillati</taxon>
        <taxon>Actinomycetota</taxon>
        <taxon>Actinomycetes</taxon>
        <taxon>Bifidobacteriales</taxon>
        <taxon>Bifidobacteriaceae</taxon>
        <taxon>Bifidobacterium</taxon>
    </lineage>
</organism>
<feature type="transmembrane region" description="Helical" evidence="1">
    <location>
        <begin position="7"/>
        <end position="26"/>
    </location>
</feature>
<feature type="transmembrane region" description="Helical" evidence="1">
    <location>
        <begin position="32"/>
        <end position="52"/>
    </location>
</feature>
<name>A0A6L9STK5_9BIFI</name>
<dbReference type="Proteomes" id="UP000483293">
    <property type="component" value="Unassembled WGS sequence"/>
</dbReference>
<gene>
    <name evidence="2" type="ORF">GFD21_06495</name>
</gene>
<reference evidence="2 3" key="1">
    <citation type="submission" date="2019-10" db="EMBL/GenBank/DDBJ databases">
        <title>Bifidobacterium from non-human primates.</title>
        <authorList>
            <person name="Modesto M."/>
        </authorList>
    </citation>
    <scope>NUCLEOTIDE SEQUENCE [LARGE SCALE GENOMIC DNA]</scope>
    <source>
        <strain evidence="2 3">SMA15</strain>
    </source>
</reference>
<protein>
    <submittedName>
        <fullName evidence="2">Uncharacterized protein</fullName>
    </submittedName>
</protein>
<comment type="caution">
    <text evidence="2">The sequence shown here is derived from an EMBL/GenBank/DDBJ whole genome shotgun (WGS) entry which is preliminary data.</text>
</comment>
<dbReference type="AlphaFoldDB" id="A0A6L9STK5"/>
<dbReference type="RefSeq" id="WP_163197134.1">
    <property type="nucleotide sequence ID" value="NZ_WHZV01000005.1"/>
</dbReference>
<sequence>MKYERRCLYWNLFWIVWSATFMGKAIGEHHWVFAVLQGCCCCLLAVIAVLWIRRLSPVTYLIRIDNTRNRLFVSAEDPK</sequence>
<keyword evidence="1" id="KW-1133">Transmembrane helix</keyword>
<proteinExistence type="predicted"/>
<dbReference type="EMBL" id="WHZV01000005">
    <property type="protein sequence ID" value="NEG55419.1"/>
    <property type="molecule type" value="Genomic_DNA"/>
</dbReference>
<keyword evidence="1" id="KW-0812">Transmembrane</keyword>
<keyword evidence="1" id="KW-0472">Membrane</keyword>
<keyword evidence="3" id="KW-1185">Reference proteome</keyword>
<evidence type="ECO:0000256" key="1">
    <source>
        <dbReference type="SAM" id="Phobius"/>
    </source>
</evidence>